<sequence>RRNSTGLNLLKGNSRLSRLLTSRDSCKAAQAELLASWNRSRENELREE</sequence>
<evidence type="ECO:0000313" key="2">
    <source>
        <dbReference type="Proteomes" id="UP000593576"/>
    </source>
</evidence>
<gene>
    <name evidence="1" type="ORF">Goshw_018705</name>
</gene>
<feature type="non-terminal residue" evidence="1">
    <location>
        <position position="1"/>
    </location>
</feature>
<protein>
    <submittedName>
        <fullName evidence="1">Uncharacterized protein</fullName>
    </submittedName>
</protein>
<name>A0A7J9LXL1_GOSSC</name>
<evidence type="ECO:0000313" key="1">
    <source>
        <dbReference type="EMBL" id="MBA0863256.1"/>
    </source>
</evidence>
<proteinExistence type="predicted"/>
<dbReference type="EMBL" id="JABFAF010000008">
    <property type="protein sequence ID" value="MBA0863256.1"/>
    <property type="molecule type" value="Genomic_DNA"/>
</dbReference>
<comment type="caution">
    <text evidence="1">The sequence shown here is derived from an EMBL/GenBank/DDBJ whole genome shotgun (WGS) entry which is preliminary data.</text>
</comment>
<organism evidence="1 2">
    <name type="scientific">Gossypium schwendimanii</name>
    <name type="common">Cotton</name>
    <dbReference type="NCBI Taxonomy" id="34291"/>
    <lineage>
        <taxon>Eukaryota</taxon>
        <taxon>Viridiplantae</taxon>
        <taxon>Streptophyta</taxon>
        <taxon>Embryophyta</taxon>
        <taxon>Tracheophyta</taxon>
        <taxon>Spermatophyta</taxon>
        <taxon>Magnoliopsida</taxon>
        <taxon>eudicotyledons</taxon>
        <taxon>Gunneridae</taxon>
        <taxon>Pentapetalae</taxon>
        <taxon>rosids</taxon>
        <taxon>malvids</taxon>
        <taxon>Malvales</taxon>
        <taxon>Malvaceae</taxon>
        <taxon>Malvoideae</taxon>
        <taxon>Gossypium</taxon>
    </lineage>
</organism>
<dbReference type="AlphaFoldDB" id="A0A7J9LXL1"/>
<reference evidence="1 2" key="1">
    <citation type="journal article" date="2019" name="Genome Biol. Evol.">
        <title>Insights into the evolution of the New World diploid cottons (Gossypium, subgenus Houzingenia) based on genome sequencing.</title>
        <authorList>
            <person name="Grover C.E."/>
            <person name="Arick M.A. 2nd"/>
            <person name="Thrash A."/>
            <person name="Conover J.L."/>
            <person name="Sanders W.S."/>
            <person name="Peterson D.G."/>
            <person name="Frelichowski J.E."/>
            <person name="Scheffler J.A."/>
            <person name="Scheffler B.E."/>
            <person name="Wendel J.F."/>
        </authorList>
    </citation>
    <scope>NUCLEOTIDE SEQUENCE [LARGE SCALE GENOMIC DNA]</scope>
    <source>
        <strain evidence="1">1</strain>
        <tissue evidence="1">Leaf</tissue>
    </source>
</reference>
<accession>A0A7J9LXL1</accession>
<dbReference type="Proteomes" id="UP000593576">
    <property type="component" value="Unassembled WGS sequence"/>
</dbReference>
<keyword evidence="2" id="KW-1185">Reference proteome</keyword>